<dbReference type="InterPro" id="IPR042235">
    <property type="entry name" value="ZP-C_dom"/>
</dbReference>
<evidence type="ECO:0000313" key="3">
    <source>
        <dbReference type="Proteomes" id="UP000507470"/>
    </source>
</evidence>
<evidence type="ECO:0000313" key="2">
    <source>
        <dbReference type="EMBL" id="CAC5370135.1"/>
    </source>
</evidence>
<gene>
    <name evidence="2" type="ORF">MCOR_9087</name>
</gene>
<feature type="compositionally biased region" description="Basic and acidic residues" evidence="1">
    <location>
        <begin position="317"/>
        <end position="328"/>
    </location>
</feature>
<dbReference type="EMBL" id="CACVKT020001654">
    <property type="protein sequence ID" value="CAC5370135.1"/>
    <property type="molecule type" value="Genomic_DNA"/>
</dbReference>
<accession>A0A6J8AMA9</accession>
<reference evidence="2 3" key="1">
    <citation type="submission" date="2020-06" db="EMBL/GenBank/DDBJ databases">
        <authorList>
            <person name="Li R."/>
            <person name="Bekaert M."/>
        </authorList>
    </citation>
    <scope>NUCLEOTIDE SEQUENCE [LARGE SCALE GENOMIC DNA]</scope>
    <source>
        <strain evidence="3">wild</strain>
    </source>
</reference>
<protein>
    <recommendedName>
        <fullName evidence="4">ZP domain-containing protein</fullName>
    </recommendedName>
</protein>
<proteinExistence type="predicted"/>
<organism evidence="2 3">
    <name type="scientific">Mytilus coruscus</name>
    <name type="common">Sea mussel</name>
    <dbReference type="NCBI Taxonomy" id="42192"/>
    <lineage>
        <taxon>Eukaryota</taxon>
        <taxon>Metazoa</taxon>
        <taxon>Spiralia</taxon>
        <taxon>Lophotrochozoa</taxon>
        <taxon>Mollusca</taxon>
        <taxon>Bivalvia</taxon>
        <taxon>Autobranchia</taxon>
        <taxon>Pteriomorphia</taxon>
        <taxon>Mytilida</taxon>
        <taxon>Mytiloidea</taxon>
        <taxon>Mytilidae</taxon>
        <taxon>Mytilinae</taxon>
        <taxon>Mytilus</taxon>
    </lineage>
</organism>
<feature type="region of interest" description="Disordered" evidence="1">
    <location>
        <begin position="304"/>
        <end position="331"/>
    </location>
</feature>
<dbReference type="AlphaFoldDB" id="A0A6J8AMA9"/>
<name>A0A6J8AMA9_MYTCO</name>
<dbReference type="Gene3D" id="2.60.40.4100">
    <property type="entry name" value="Zona pellucida, ZP-C domain"/>
    <property type="match status" value="1"/>
</dbReference>
<keyword evidence="3" id="KW-1185">Reference proteome</keyword>
<sequence length="355" mass="38854">MIAEFHFPKDQGRGLLISSDIDNAWYDLVREAIRLVEILLVIFAVMGESAAPPNITYTCGAKGVVLQPGGISLDHIAIAISSGSSIEYCKPTDVDLTPCKNSQNNNSLTLFYEDQTITNKIMGGKQTFKYYKLTCSDTGFTATKTSKVFHAKGKETIIKPQIVNIKHDFNLLLKKDKKDVDRTTDITIGNPLVLLMTGTDVVITPENCTAYPEGGDSSTKVTIWTAFVNKGQQHCVNTEPDVIETGKWSMTAVDKPDIEMKLFAFRFEKKPEVVIECTATVCSTKKPNTCTQECVTAATAAPPVGTTSPKTLRKRRGIESGGKDDSQRVRSSSVSFAVREIEAQNNSSPGLTYSF</sequence>
<evidence type="ECO:0000256" key="1">
    <source>
        <dbReference type="SAM" id="MobiDB-lite"/>
    </source>
</evidence>
<dbReference type="Proteomes" id="UP000507470">
    <property type="component" value="Unassembled WGS sequence"/>
</dbReference>
<evidence type="ECO:0008006" key="4">
    <source>
        <dbReference type="Google" id="ProtNLM"/>
    </source>
</evidence>